<feature type="compositionally biased region" description="Low complexity" evidence="1">
    <location>
        <begin position="124"/>
        <end position="140"/>
    </location>
</feature>
<evidence type="ECO:0000259" key="3">
    <source>
        <dbReference type="Pfam" id="PF20009"/>
    </source>
</evidence>
<proteinExistence type="predicted"/>
<reference evidence="5" key="1">
    <citation type="submission" date="2022-07" db="EMBL/GenBank/DDBJ databases">
        <title>Taxonomy of Novel Oxalotrophic and Methylotrophic Bacteria.</title>
        <authorList>
            <person name="Sahin N."/>
            <person name="Tani A."/>
        </authorList>
    </citation>
    <scope>NUCLEOTIDE SEQUENCE</scope>
    <source>
        <strain evidence="5">Y10</strain>
    </source>
</reference>
<comment type="caution">
    <text evidence="5">The sequence shown here is derived from an EMBL/GenBank/DDBJ whole genome shotgun (WGS) entry which is preliminary data.</text>
</comment>
<dbReference type="InterPro" id="IPR013320">
    <property type="entry name" value="ConA-like_dom_sf"/>
</dbReference>
<feature type="domain" description="Ig-like" evidence="2">
    <location>
        <begin position="620"/>
        <end position="697"/>
    </location>
</feature>
<dbReference type="Pfam" id="PF21722">
    <property type="entry name" value="Gly_rich_2"/>
    <property type="match status" value="1"/>
</dbReference>
<evidence type="ECO:0000313" key="6">
    <source>
        <dbReference type="Proteomes" id="UP001143543"/>
    </source>
</evidence>
<feature type="domain" description="Glycine-rich" evidence="4">
    <location>
        <begin position="14"/>
        <end position="199"/>
    </location>
</feature>
<dbReference type="Pfam" id="PF19081">
    <property type="entry name" value="Ig_7"/>
    <property type="match status" value="1"/>
</dbReference>
<feature type="domain" description="GEVED" evidence="3">
    <location>
        <begin position="267"/>
        <end position="344"/>
    </location>
</feature>
<gene>
    <name evidence="5" type="ORF">Y10_00320</name>
</gene>
<dbReference type="EMBL" id="BRVO01000001">
    <property type="protein sequence ID" value="GLB47664.1"/>
    <property type="molecule type" value="Genomic_DNA"/>
</dbReference>
<sequence>MATYSQTTTTISNTGNGTFTVPCGVTSLTVEVWGAGGAGGGSDNNNAGGGAGGGSGAYVKGTYTVTAGQTITYFVGAGGTGYNGSDGTNGEDSTISTFSITAGGGTGGEQNRYSTPGTGGIASGGNITNTNGYSGTSGNNSTGGDGANAPNGGNGGDGRSNNNGYNGNAPGGAGGGGEGWGNNSSRGGHGGDGRIVFTYTAPLSSYCTPSFDNARAITNVTFAGINNTVSSYNPSEYQSYCQEASVTTGSAYEISVTSSANNYNNYYITVYIDWNQNNIFEESERKNLGHVWYSGTRTANIAVPSSALAGTTAMRVIHHEDGYINNACSNSYYRDGQAQDYLVNVSTLPCTTPTAQPTNLSLNSYGTGEISGNFSAASPASDSYLIMYSTSSTTPSITNGTTYNVGSTYGGYTVAANNGNTSFNLTSLNIGQTYYFYIFSNNSNCIGGPLYNTSNPLTGNIQLSVSYCTPNINNPGNIYFEQVNFIGTLNDTNNSSTYSYLPSGYQDFTNLSNPSIQAQGQGVNIFLELNNLGAVYAWVDWNLDGDFNDSGERVYSTNGTGIYSTTFGFVIPDTASPGTYTLRLRSGGSSSSCDNDNTGEVEDYSFVVIESCSATITSITTAINCGEGSATLGATGSSGTTEYRWYDALTGGNLVGTTSNTTWNSPSITETTSFYVTAFNGFCESLERTEVKATVRPVPSLTTNPENPVICGEDAVIELSAGGELEEVILIDENFETGSLNTFSYQQLGSTSSGAVWQVRESPYIPDEQVWFPAISSGFSGNHFAMSNSDLGGSTSVNNAIASSSVNTNGFINLNFSFDIYYSNYSTSNSSDLVRVEVSTNNGGNWTTLETYNSDLGVGSNFATMTYDLSSYIGYNQFRVRFRYIAGWNDGVAIDNILLYGNKPLSTSFNWSGATVDAYLDAACTIPYIEGTDTSTTVYIKPTLDQLETESYTFTISAALSNGCIASKDVTVTNRTKIWQGLTEEWADPNNWHPYGVPSDINCVIIKDDPFNSYIPDGFSGDALNFKVKNGGEFVIESGGSLTVQDEIIVEDNGNFLIEDNASLIQVSDVANTGIITQQRKVNISKYDYVYWSTPVANFDLNDLSPDTPGSLMWKWLPSVGNNFGNWINTTENMVNGKGYSVRAPMNYPINTDIEFQVDFVGVPNNGTITTTIERGNYVGLSYLNILNGILVTTYDDNWNLIGNPYPSAISTSAFLAANTNIEGAVHLWTHGNDPNTNTGNPFYDNFNSNYTINDYLTFNGTGVISGLLGFNGYIAAGQGFFVKMDDGLAATQNVVFTNDMRSATYANNEFFKENNAENSKNFNATNPLPEGRFWLDLYAESNQFTNRILIGYVNGATDAKDRIYDAYADENSDQNFYSIINSENILIQGKALPFLDTDMVPLGVKVPGAGNYTIAIHEVDGLFADGTQTSIYVEDTYLNITHDLYVSPYTFTANQAARFDDRFIIKYSSLPLQTDTFIDANSIKVVTANNQIKVVSSEQPIKLVTVYDLNGRKVLTVDGANNLTCAFNLKKNFASLVLQIETTEGGSVTKKVIH</sequence>
<evidence type="ECO:0008006" key="7">
    <source>
        <dbReference type="Google" id="ProtNLM"/>
    </source>
</evidence>
<name>A0ABQ5ME65_9FLAO</name>
<feature type="domain" description="GEVED" evidence="3">
    <location>
        <begin position="535"/>
        <end position="606"/>
    </location>
</feature>
<keyword evidence="6" id="KW-1185">Reference proteome</keyword>
<evidence type="ECO:0000256" key="1">
    <source>
        <dbReference type="SAM" id="MobiDB-lite"/>
    </source>
</evidence>
<dbReference type="Pfam" id="PF20009">
    <property type="entry name" value="GEVED"/>
    <property type="match status" value="2"/>
</dbReference>
<dbReference type="InterPro" id="IPR045474">
    <property type="entry name" value="GEVED"/>
</dbReference>
<organism evidence="5 6">
    <name type="scientific">Neptunitalea lumnitzerae</name>
    <dbReference type="NCBI Taxonomy" id="2965509"/>
    <lineage>
        <taxon>Bacteria</taxon>
        <taxon>Pseudomonadati</taxon>
        <taxon>Bacteroidota</taxon>
        <taxon>Flavobacteriia</taxon>
        <taxon>Flavobacteriales</taxon>
        <taxon>Flavobacteriaceae</taxon>
        <taxon>Neptunitalea</taxon>
    </lineage>
</organism>
<evidence type="ECO:0000259" key="4">
    <source>
        <dbReference type="Pfam" id="PF21722"/>
    </source>
</evidence>
<dbReference type="Proteomes" id="UP001143543">
    <property type="component" value="Unassembled WGS sequence"/>
</dbReference>
<dbReference type="InterPro" id="IPR044023">
    <property type="entry name" value="Ig_7"/>
</dbReference>
<evidence type="ECO:0000259" key="2">
    <source>
        <dbReference type="Pfam" id="PF19081"/>
    </source>
</evidence>
<feature type="compositionally biased region" description="Polar residues" evidence="1">
    <location>
        <begin position="87"/>
        <end position="100"/>
    </location>
</feature>
<dbReference type="InterPro" id="IPR049304">
    <property type="entry name" value="Gly_rich_dom"/>
</dbReference>
<accession>A0ABQ5ME65</accession>
<evidence type="ECO:0000313" key="5">
    <source>
        <dbReference type="EMBL" id="GLB47664.1"/>
    </source>
</evidence>
<feature type="compositionally biased region" description="Gly residues" evidence="1">
    <location>
        <begin position="141"/>
        <end position="158"/>
    </location>
</feature>
<dbReference type="Gene3D" id="2.60.120.260">
    <property type="entry name" value="Galactose-binding domain-like"/>
    <property type="match status" value="1"/>
</dbReference>
<dbReference type="SUPFAM" id="SSF49899">
    <property type="entry name" value="Concanavalin A-like lectins/glucanases"/>
    <property type="match status" value="1"/>
</dbReference>
<feature type="compositionally biased region" description="Low complexity" evidence="1">
    <location>
        <begin position="159"/>
        <end position="168"/>
    </location>
</feature>
<protein>
    <recommendedName>
        <fullName evidence="7">Ig-like domain-containing protein</fullName>
    </recommendedName>
</protein>
<feature type="region of interest" description="Disordered" evidence="1">
    <location>
        <begin position="87"/>
        <end position="170"/>
    </location>
</feature>